<protein>
    <submittedName>
        <fullName evidence="1">Uncharacterized protein</fullName>
    </submittedName>
</protein>
<gene>
    <name evidence="1" type="ORF">Satyrvirus6_30</name>
</gene>
<organism evidence="1">
    <name type="scientific">Satyrvirus sp</name>
    <dbReference type="NCBI Taxonomy" id="2487771"/>
    <lineage>
        <taxon>Viruses</taxon>
        <taxon>Varidnaviria</taxon>
        <taxon>Bamfordvirae</taxon>
        <taxon>Nucleocytoviricota</taxon>
        <taxon>Megaviricetes</taxon>
        <taxon>Imitervirales</taxon>
        <taxon>Mimiviridae</taxon>
        <taxon>Megamimivirinae</taxon>
    </lineage>
</organism>
<dbReference type="EMBL" id="MK072442">
    <property type="protein sequence ID" value="AYV85198.1"/>
    <property type="molecule type" value="Genomic_DNA"/>
</dbReference>
<evidence type="ECO:0000313" key="1">
    <source>
        <dbReference type="EMBL" id="AYV85198.1"/>
    </source>
</evidence>
<accession>A0A3G5ADK0</accession>
<sequence>MEDQTQQPTNFSEIREIYEEIIGLNSWRSEKLVDFRRNVSVRGKWSVKDVSEILWKTQPDEIKKAFEKLVGRKNLRQKFISYCKEEIGDEWDILTVSRILFGVGEIDNVKSTIYLYNSAEFCLNRSIRKLKEKLGNDWTMTSIAKILWDSAGGQDWRIASAIHSLGWLRQDPQPSFDDPDYQYNFIRVYGEKIWFFLKMVGVPPVTDNFWTEIQNYFDTNLTKDNIKCRLDAFAKSLEYGTMSDAAKIIWNIPDGTLDDPDDRFEFIDSHREELELLREVHIPEVHDDFLAAIENYFENYLRRMIKNNDE</sequence>
<proteinExistence type="predicted"/>
<reference evidence="1" key="1">
    <citation type="submission" date="2018-10" db="EMBL/GenBank/DDBJ databases">
        <title>Hidden diversity of soil giant viruses.</title>
        <authorList>
            <person name="Schulz F."/>
            <person name="Alteio L."/>
            <person name="Goudeau D."/>
            <person name="Ryan E.M."/>
            <person name="Malmstrom R.R."/>
            <person name="Blanchard J."/>
            <person name="Woyke T."/>
        </authorList>
    </citation>
    <scope>NUCLEOTIDE SEQUENCE</scope>
    <source>
        <strain evidence="1">SAV1</strain>
    </source>
</reference>
<name>A0A3G5ADK0_9VIRU</name>